<dbReference type="FunFam" id="3.40.50.1000:FF:000028">
    <property type="entry name" value="Calcium-transporting P-type ATPase, putative"/>
    <property type="match status" value="1"/>
</dbReference>
<protein>
    <submittedName>
        <fullName evidence="12">Cation-translocating P-type ATPase</fullName>
    </submittedName>
</protein>
<dbReference type="SUPFAM" id="SSF81665">
    <property type="entry name" value="Calcium ATPase, transmembrane domain M"/>
    <property type="match status" value="1"/>
</dbReference>
<feature type="transmembrane region" description="Helical" evidence="10">
    <location>
        <begin position="830"/>
        <end position="850"/>
    </location>
</feature>
<dbReference type="Gene3D" id="3.40.50.1000">
    <property type="entry name" value="HAD superfamily/HAD-like"/>
    <property type="match status" value="1"/>
</dbReference>
<proteinExistence type="predicted"/>
<dbReference type="GO" id="GO:0046873">
    <property type="term" value="F:metal ion transmembrane transporter activity"/>
    <property type="evidence" value="ECO:0007669"/>
    <property type="project" value="UniProtKB-ARBA"/>
</dbReference>
<feature type="domain" description="Cation-transporting P-type ATPase N-terminal" evidence="11">
    <location>
        <begin position="7"/>
        <end position="81"/>
    </location>
</feature>
<keyword evidence="4" id="KW-0479">Metal-binding</keyword>
<feature type="transmembrane region" description="Helical" evidence="10">
    <location>
        <begin position="800"/>
        <end position="818"/>
    </location>
</feature>
<feature type="transmembrane region" description="Helical" evidence="10">
    <location>
        <begin position="865"/>
        <end position="882"/>
    </location>
</feature>
<dbReference type="InterPro" id="IPR059000">
    <property type="entry name" value="ATPase_P-type_domA"/>
</dbReference>
<feature type="transmembrane region" description="Helical" evidence="10">
    <location>
        <begin position="282"/>
        <end position="314"/>
    </location>
</feature>
<dbReference type="PRINTS" id="PR00119">
    <property type="entry name" value="CATATPASE"/>
</dbReference>
<keyword evidence="9 10" id="KW-0472">Membrane</keyword>
<dbReference type="PANTHER" id="PTHR43294:SF21">
    <property type="entry name" value="CATION TRANSPORTING ATPASE"/>
    <property type="match status" value="1"/>
</dbReference>
<dbReference type="Gene3D" id="1.20.1110.10">
    <property type="entry name" value="Calcium-transporting ATPase, transmembrane domain"/>
    <property type="match status" value="1"/>
</dbReference>
<dbReference type="InterPro" id="IPR023298">
    <property type="entry name" value="ATPase_P-typ_TM_dom_sf"/>
</dbReference>
<dbReference type="InterPro" id="IPR001757">
    <property type="entry name" value="P_typ_ATPase"/>
</dbReference>
<dbReference type="GO" id="GO:0016887">
    <property type="term" value="F:ATP hydrolysis activity"/>
    <property type="evidence" value="ECO:0007669"/>
    <property type="project" value="InterPro"/>
</dbReference>
<dbReference type="Pfam" id="PF13246">
    <property type="entry name" value="Cation_ATPase"/>
    <property type="match status" value="1"/>
</dbReference>
<dbReference type="PANTHER" id="PTHR43294">
    <property type="entry name" value="SODIUM/POTASSIUM-TRANSPORTING ATPASE SUBUNIT ALPHA"/>
    <property type="match status" value="1"/>
</dbReference>
<gene>
    <name evidence="12" type="ORF">ENM11_05170</name>
</gene>
<evidence type="ECO:0000256" key="2">
    <source>
        <dbReference type="ARBA" id="ARBA00022475"/>
    </source>
</evidence>
<dbReference type="Gene3D" id="3.40.1110.10">
    <property type="entry name" value="Calcium-transporting ATPase, cytoplasmic domain N"/>
    <property type="match status" value="1"/>
</dbReference>
<evidence type="ECO:0000256" key="4">
    <source>
        <dbReference type="ARBA" id="ARBA00022723"/>
    </source>
</evidence>
<keyword evidence="6" id="KW-0067">ATP-binding</keyword>
<dbReference type="InterPro" id="IPR006068">
    <property type="entry name" value="ATPase_P-typ_cation-transptr_C"/>
</dbReference>
<dbReference type="SMART" id="SM00831">
    <property type="entry name" value="Cation_ATPase_N"/>
    <property type="match status" value="1"/>
</dbReference>
<keyword evidence="2" id="KW-1003">Cell membrane</keyword>
<dbReference type="InterPro" id="IPR004014">
    <property type="entry name" value="ATPase_P-typ_cation-transptr_N"/>
</dbReference>
<dbReference type="SUPFAM" id="SSF81653">
    <property type="entry name" value="Calcium ATPase, transduction domain A"/>
    <property type="match status" value="1"/>
</dbReference>
<dbReference type="InterPro" id="IPR036412">
    <property type="entry name" value="HAD-like_sf"/>
</dbReference>
<dbReference type="Gene3D" id="2.70.150.10">
    <property type="entry name" value="Calcium-transporting ATPase, cytoplasmic transduction domain A"/>
    <property type="match status" value="1"/>
</dbReference>
<organism evidence="12">
    <name type="scientific">Caldiarchaeum subterraneum</name>
    <dbReference type="NCBI Taxonomy" id="311458"/>
    <lineage>
        <taxon>Archaea</taxon>
        <taxon>Nitrososphaerota</taxon>
        <taxon>Candidatus Caldarchaeales</taxon>
        <taxon>Candidatus Caldarchaeaceae</taxon>
        <taxon>Candidatus Caldarchaeum</taxon>
    </lineage>
</organism>
<dbReference type="InterPro" id="IPR023299">
    <property type="entry name" value="ATPase_P-typ_cyto_dom_N"/>
</dbReference>
<reference evidence="12" key="1">
    <citation type="journal article" date="2020" name="mSystems">
        <title>Genome- and Community-Level Interaction Insights into Carbon Utilization and Element Cycling Functions of Hydrothermarchaeota in Hydrothermal Sediment.</title>
        <authorList>
            <person name="Zhou Z."/>
            <person name="Liu Y."/>
            <person name="Xu W."/>
            <person name="Pan J."/>
            <person name="Luo Z.H."/>
            <person name="Li M."/>
        </authorList>
    </citation>
    <scope>NUCLEOTIDE SEQUENCE [LARGE SCALE GENOMIC DNA]</scope>
    <source>
        <strain evidence="12">SpSt-1056</strain>
    </source>
</reference>
<dbReference type="AlphaFoldDB" id="A0A7C5QDC1"/>
<evidence type="ECO:0000256" key="1">
    <source>
        <dbReference type="ARBA" id="ARBA00004651"/>
    </source>
</evidence>
<feature type="transmembrane region" description="Helical" evidence="10">
    <location>
        <begin position="61"/>
        <end position="80"/>
    </location>
</feature>
<dbReference type="SFLD" id="SFLDS00003">
    <property type="entry name" value="Haloacid_Dehalogenase"/>
    <property type="match status" value="1"/>
</dbReference>
<dbReference type="GO" id="GO:1902600">
    <property type="term" value="P:proton transmembrane transport"/>
    <property type="evidence" value="ECO:0007669"/>
    <property type="project" value="TreeGrafter"/>
</dbReference>
<dbReference type="Pfam" id="PF00689">
    <property type="entry name" value="Cation_ATPase_C"/>
    <property type="match status" value="1"/>
</dbReference>
<keyword evidence="7" id="KW-1278">Translocase</keyword>
<keyword evidence="3 10" id="KW-0812">Transmembrane</keyword>
<dbReference type="SUPFAM" id="SSF56784">
    <property type="entry name" value="HAD-like"/>
    <property type="match status" value="1"/>
</dbReference>
<dbReference type="GO" id="GO:0005524">
    <property type="term" value="F:ATP binding"/>
    <property type="evidence" value="ECO:0007669"/>
    <property type="project" value="UniProtKB-KW"/>
</dbReference>
<evidence type="ECO:0000256" key="7">
    <source>
        <dbReference type="ARBA" id="ARBA00022967"/>
    </source>
</evidence>
<dbReference type="PROSITE" id="PS00154">
    <property type="entry name" value="ATPASE_E1_E2"/>
    <property type="match status" value="1"/>
</dbReference>
<dbReference type="FunFam" id="2.70.150.10:FF:000016">
    <property type="entry name" value="Calcium-transporting P-type ATPase putative"/>
    <property type="match status" value="1"/>
</dbReference>
<feature type="transmembrane region" description="Helical" evidence="10">
    <location>
        <begin position="86"/>
        <end position="106"/>
    </location>
</feature>
<evidence type="ECO:0000256" key="3">
    <source>
        <dbReference type="ARBA" id="ARBA00022692"/>
    </source>
</evidence>
<dbReference type="InterPro" id="IPR044492">
    <property type="entry name" value="P_typ_ATPase_HD_dom"/>
</dbReference>
<dbReference type="SUPFAM" id="SSF81660">
    <property type="entry name" value="Metal cation-transporting ATPase, ATP-binding domain N"/>
    <property type="match status" value="1"/>
</dbReference>
<feature type="transmembrane region" description="Helical" evidence="10">
    <location>
        <begin position="766"/>
        <end position="788"/>
    </location>
</feature>
<dbReference type="EMBL" id="DRWN01000038">
    <property type="protein sequence ID" value="HHK68528.1"/>
    <property type="molecule type" value="Genomic_DNA"/>
</dbReference>
<comment type="caution">
    <text evidence="12">The sequence shown here is derived from an EMBL/GenBank/DDBJ whole genome shotgun (WGS) entry which is preliminary data.</text>
</comment>
<dbReference type="Pfam" id="PF00122">
    <property type="entry name" value="E1-E2_ATPase"/>
    <property type="match status" value="1"/>
</dbReference>
<evidence type="ECO:0000256" key="10">
    <source>
        <dbReference type="SAM" id="Phobius"/>
    </source>
</evidence>
<dbReference type="NCBIfam" id="TIGR01494">
    <property type="entry name" value="ATPase_P-type"/>
    <property type="match status" value="2"/>
</dbReference>
<dbReference type="InterPro" id="IPR008250">
    <property type="entry name" value="ATPase_P-typ_transduc_dom_A_sf"/>
</dbReference>
<evidence type="ECO:0000259" key="11">
    <source>
        <dbReference type="SMART" id="SM00831"/>
    </source>
</evidence>
<dbReference type="GO" id="GO:0015662">
    <property type="term" value="F:P-type ion transporter activity"/>
    <property type="evidence" value="ECO:0007669"/>
    <property type="project" value="UniProtKB-ARBA"/>
</dbReference>
<keyword evidence="5" id="KW-0547">Nucleotide-binding</keyword>
<keyword evidence="8 10" id="KW-1133">Transmembrane helix</keyword>
<dbReference type="GO" id="GO:0005886">
    <property type="term" value="C:plasma membrane"/>
    <property type="evidence" value="ECO:0007669"/>
    <property type="project" value="UniProtKB-SubCell"/>
</dbReference>
<evidence type="ECO:0000256" key="9">
    <source>
        <dbReference type="ARBA" id="ARBA00023136"/>
    </source>
</evidence>
<dbReference type="InterPro" id="IPR050510">
    <property type="entry name" value="Cation_transp_ATPase_P-type"/>
</dbReference>
<dbReference type="GO" id="GO:0019829">
    <property type="term" value="F:ATPase-coupled monoatomic cation transmembrane transporter activity"/>
    <property type="evidence" value="ECO:0007669"/>
    <property type="project" value="TreeGrafter"/>
</dbReference>
<evidence type="ECO:0000313" key="12">
    <source>
        <dbReference type="EMBL" id="HHK68528.1"/>
    </source>
</evidence>
<comment type="subcellular location">
    <subcellularLocation>
        <location evidence="1">Cell membrane</location>
        <topology evidence="1">Multi-pass membrane protein</topology>
    </subcellularLocation>
</comment>
<dbReference type="InterPro" id="IPR023214">
    <property type="entry name" value="HAD_sf"/>
</dbReference>
<feature type="transmembrane region" description="Helical" evidence="10">
    <location>
        <begin position="726"/>
        <end position="745"/>
    </location>
</feature>
<evidence type="ECO:0000256" key="6">
    <source>
        <dbReference type="ARBA" id="ARBA00022840"/>
    </source>
</evidence>
<accession>A0A7C5QDC1</accession>
<evidence type="ECO:0000256" key="5">
    <source>
        <dbReference type="ARBA" id="ARBA00022741"/>
    </source>
</evidence>
<feature type="transmembrane region" description="Helical" evidence="10">
    <location>
        <begin position="684"/>
        <end position="706"/>
    </location>
</feature>
<evidence type="ECO:0000256" key="8">
    <source>
        <dbReference type="ARBA" id="ARBA00022989"/>
    </source>
</evidence>
<dbReference type="GO" id="GO:0046872">
    <property type="term" value="F:metal ion binding"/>
    <property type="evidence" value="ECO:0007669"/>
    <property type="project" value="UniProtKB-KW"/>
</dbReference>
<dbReference type="GO" id="GO:0140352">
    <property type="term" value="P:export from cell"/>
    <property type="evidence" value="ECO:0007669"/>
    <property type="project" value="UniProtKB-ARBA"/>
</dbReference>
<dbReference type="SFLD" id="SFLDG00002">
    <property type="entry name" value="C1.7:_P-type_atpase_like"/>
    <property type="match status" value="1"/>
</dbReference>
<dbReference type="PRINTS" id="PR00120">
    <property type="entry name" value="HATPASE"/>
</dbReference>
<feature type="transmembrane region" description="Helical" evidence="10">
    <location>
        <begin position="249"/>
        <end position="270"/>
    </location>
</feature>
<dbReference type="Pfam" id="PF00690">
    <property type="entry name" value="Cation_ATPase_N"/>
    <property type="match status" value="1"/>
</dbReference>
<sequence length="892" mass="97325">MASFPKNLHHLTVQQVLSQLNTDGERGLSSEEAAKRLKEYGPNLLEPVPKPSPLKIFLKQFANVLIGLLIAALLISGFLGEVVDSIVIGVIVFFVAIVGFVQEYRAERTLETLKKMLTPTADVVRDGVQKEIPVKEIVPGDIVVLSQGSKVPADMRLIEAVNLQVDEAPLTGESVPVSKSTEPLPENIPLGDRVNLAFAGTTVTYGRGRGVVYATGSRTEFGQIARAATAIGEEKTPLEVRMGEIGRRFAVLAVVIIAAVFVVELSSELISGTFSINFLVEVLLFAVALAVAVVPEALPGIVTATLAIGTGIMARRNALVRRMPAVETLGSTQVICFDKTGTLTTNQMTVRQLYIGGEFLDVKFVPADKADVKLLLRAAVLCNDASIVREDGRRVVRGDPTEGALVMLAEDLNFDVNRERKSFPRVHEIPFTSERKTMTTVHRAEDGRVFCFMKGAVEVVVSKCSHILENGETRPLTDNDVKKILSRAEIMAGQALRVLALAYRETTEDNVNDAERDMVFIGLVGMMDPPRPDAVEAIKTAHIAGIKTVMVTGDHKLTALAVAKEAGIFKEGDAMLTGEELDRTSDEELDKLVERVVVYARISPMHKLRIVEAWKRRGYVVAMTGDGVNDAPALKRADIGVATGITGTDVAKESSDMILADDNFATIVKAVELGRWIYGNVRKYLAYLLNANLTEVIVISSVALFIARIFGLHGEETLPLLPVHILYINLATDGLPAIALGFSPAEPDIMRRKPTPKDEPVFNREVMKFLFTVMAVSSPILLLGYITGLEHGLEHARSRLFLMFIAKELMLALSCRSLTHTVLKVRPHKWLLLAVVWEIVLISIIMMLPAGREVLKLALPGWDDLLWIVGGALVLFASVEAVKQLTTSRKPA</sequence>
<name>A0A7C5QDC1_CALS0</name>
<dbReference type="SFLD" id="SFLDF00027">
    <property type="entry name" value="p-type_atpase"/>
    <property type="match status" value="1"/>
</dbReference>
<dbReference type="InterPro" id="IPR018303">
    <property type="entry name" value="ATPase_P-typ_P_site"/>
</dbReference>